<sequence>MAAQAASANLTPALFRSLFPQPYLERFISEGVRPDGRPVGDQAASADAWRDVSINVGSVSTAPSSALVRLGKTSVVCGVTLEIAPPDLARPNEGFIVPNVDLSPLCSPLFRPGPPPDEAQVLSSRLRDVLLSSNILPLSSLVIEPGKAVWVVYIDVVCLNYDGGVLDAAVLAAVGALRNLRFPETTFDVDTSEVICERVTEEHPGSRISGPREPFSVSFGVFNGTLLADPTLFEAKLCSSEITVVVGAPAASSTTSLAKAPLLSVYQAGAPLENGKEVLRRCIAMARTRAAELQQSLA</sequence>
<dbReference type="OrthoDB" id="45882at2759"/>
<dbReference type="GO" id="GO:0000176">
    <property type="term" value="C:nuclear exosome (RNase complex)"/>
    <property type="evidence" value="ECO:0007669"/>
    <property type="project" value="TreeGrafter"/>
</dbReference>
<dbReference type="EMBL" id="LK052937">
    <property type="protein sequence ID" value="CDR36647.1"/>
    <property type="molecule type" value="Genomic_DNA"/>
</dbReference>
<evidence type="ECO:0000256" key="6">
    <source>
        <dbReference type="ARBA" id="ARBA00022835"/>
    </source>
</evidence>
<keyword evidence="5" id="KW-0698">rRNA processing</keyword>
<evidence type="ECO:0000256" key="1">
    <source>
        <dbReference type="ARBA" id="ARBA00004496"/>
    </source>
</evidence>
<keyword evidence="6" id="KW-0271">Exosome</keyword>
<dbReference type="GO" id="GO:0071028">
    <property type="term" value="P:nuclear mRNA surveillance"/>
    <property type="evidence" value="ECO:0007669"/>
    <property type="project" value="TreeGrafter"/>
</dbReference>
<keyword evidence="8" id="KW-0539">Nucleus</keyword>
<dbReference type="GO" id="GO:0034473">
    <property type="term" value="P:U1 snRNA 3'-end processing"/>
    <property type="evidence" value="ECO:0007669"/>
    <property type="project" value="TreeGrafter"/>
</dbReference>
<evidence type="ECO:0000259" key="10">
    <source>
        <dbReference type="Pfam" id="PF01138"/>
    </source>
</evidence>
<gene>
    <name evidence="12" type="ORF">RHTO0S_02e04984g</name>
</gene>
<dbReference type="InterPro" id="IPR020568">
    <property type="entry name" value="Ribosomal_Su5_D2-typ_SF"/>
</dbReference>
<evidence type="ECO:0000313" key="12">
    <source>
        <dbReference type="EMBL" id="CDR36647.1"/>
    </source>
</evidence>
<dbReference type="InterPro" id="IPR033196">
    <property type="entry name" value="Rrp43"/>
</dbReference>
<dbReference type="InterPro" id="IPR015847">
    <property type="entry name" value="ExoRNase_PH_dom2"/>
</dbReference>
<evidence type="ECO:0000256" key="8">
    <source>
        <dbReference type="ARBA" id="ARBA00023242"/>
    </source>
</evidence>
<evidence type="ECO:0000256" key="3">
    <source>
        <dbReference type="ARBA" id="ARBA00006678"/>
    </source>
</evidence>
<reference evidence="12" key="1">
    <citation type="journal article" date="2014" name="Genome Announc.">
        <title>Draft genome sequence of Rhodosporidium toruloides CECT1137, an oleaginous yeast of biotechnological interest.</title>
        <authorList>
            <person name="Morin N."/>
            <person name="Calcas X."/>
            <person name="Devillers H."/>
            <person name="Durrens P."/>
            <person name="Sherman D.J."/>
            <person name="Nicaud J.-M."/>
            <person name="Neuveglise C."/>
        </authorList>
    </citation>
    <scope>NUCLEOTIDE SEQUENCE</scope>
    <source>
        <strain evidence="12">CECT1137</strain>
    </source>
</reference>
<dbReference type="GO" id="GO:0016075">
    <property type="term" value="P:rRNA catabolic process"/>
    <property type="evidence" value="ECO:0007669"/>
    <property type="project" value="TreeGrafter"/>
</dbReference>
<dbReference type="Pfam" id="PF03725">
    <property type="entry name" value="RNase_PH_C"/>
    <property type="match status" value="1"/>
</dbReference>
<dbReference type="SUPFAM" id="SSF54211">
    <property type="entry name" value="Ribosomal protein S5 domain 2-like"/>
    <property type="match status" value="1"/>
</dbReference>
<dbReference type="InterPro" id="IPR027408">
    <property type="entry name" value="PNPase/RNase_PH_dom_sf"/>
</dbReference>
<keyword evidence="4" id="KW-0963">Cytoplasm</keyword>
<evidence type="ECO:0000256" key="9">
    <source>
        <dbReference type="ARBA" id="ARBA00030617"/>
    </source>
</evidence>
<evidence type="ECO:0000256" key="7">
    <source>
        <dbReference type="ARBA" id="ARBA00022884"/>
    </source>
</evidence>
<evidence type="ECO:0000256" key="2">
    <source>
        <dbReference type="ARBA" id="ARBA00004604"/>
    </source>
</evidence>
<dbReference type="SUPFAM" id="SSF55666">
    <property type="entry name" value="Ribonuclease PH domain 2-like"/>
    <property type="match status" value="1"/>
</dbReference>
<dbReference type="AlphaFoldDB" id="A0A061AHP7"/>
<comment type="similarity">
    <text evidence="3">Belongs to the RNase PH family.</text>
</comment>
<protein>
    <recommendedName>
        <fullName evidence="9">Ribosomal RNA-processing protein 43</fullName>
    </recommendedName>
</protein>
<organism evidence="12">
    <name type="scientific">Rhodotorula toruloides</name>
    <name type="common">Yeast</name>
    <name type="synonym">Rhodosporidium toruloides</name>
    <dbReference type="NCBI Taxonomy" id="5286"/>
    <lineage>
        <taxon>Eukaryota</taxon>
        <taxon>Fungi</taxon>
        <taxon>Dikarya</taxon>
        <taxon>Basidiomycota</taxon>
        <taxon>Pucciniomycotina</taxon>
        <taxon>Microbotryomycetes</taxon>
        <taxon>Sporidiobolales</taxon>
        <taxon>Sporidiobolaceae</taxon>
        <taxon>Rhodotorula</taxon>
    </lineage>
</organism>
<accession>A0A061AHP7</accession>
<dbReference type="GO" id="GO:0071038">
    <property type="term" value="P:TRAMP-dependent tRNA surveillance pathway"/>
    <property type="evidence" value="ECO:0007669"/>
    <property type="project" value="TreeGrafter"/>
</dbReference>
<dbReference type="InterPro" id="IPR050590">
    <property type="entry name" value="Exosome_comp_Rrp42_subfam"/>
</dbReference>
<evidence type="ECO:0000256" key="4">
    <source>
        <dbReference type="ARBA" id="ARBA00022490"/>
    </source>
</evidence>
<dbReference type="GO" id="GO:0034475">
    <property type="term" value="P:U4 snRNA 3'-end processing"/>
    <property type="evidence" value="ECO:0007669"/>
    <property type="project" value="TreeGrafter"/>
</dbReference>
<comment type="subcellular location">
    <subcellularLocation>
        <location evidence="1">Cytoplasm</location>
    </subcellularLocation>
    <subcellularLocation>
        <location evidence="2">Nucleus</location>
        <location evidence="2">Nucleolus</location>
    </subcellularLocation>
</comment>
<dbReference type="Gene3D" id="3.30.230.70">
    <property type="entry name" value="GHMP Kinase, N-terminal domain"/>
    <property type="match status" value="1"/>
</dbReference>
<dbReference type="GO" id="GO:0035925">
    <property type="term" value="F:mRNA 3'-UTR AU-rich region binding"/>
    <property type="evidence" value="ECO:0007669"/>
    <property type="project" value="TreeGrafter"/>
</dbReference>
<name>A0A061AHP7_RHOTO</name>
<dbReference type="GO" id="GO:0071035">
    <property type="term" value="P:nuclear polyadenylation-dependent rRNA catabolic process"/>
    <property type="evidence" value="ECO:0007669"/>
    <property type="project" value="TreeGrafter"/>
</dbReference>
<dbReference type="Pfam" id="PF01138">
    <property type="entry name" value="RNase_PH"/>
    <property type="match status" value="1"/>
</dbReference>
<evidence type="ECO:0000259" key="11">
    <source>
        <dbReference type="Pfam" id="PF03725"/>
    </source>
</evidence>
<feature type="domain" description="Exoribonuclease phosphorolytic" evidence="10">
    <location>
        <begin position="50"/>
        <end position="183"/>
    </location>
</feature>
<feature type="domain" description="Exoribonuclease phosphorolytic" evidence="11">
    <location>
        <begin position="214"/>
        <end position="246"/>
    </location>
</feature>
<dbReference type="FunFam" id="3.30.230.70:FF:000017">
    <property type="entry name" value="Exosome complex component Rrp42"/>
    <property type="match status" value="1"/>
</dbReference>
<dbReference type="CDD" id="cd11369">
    <property type="entry name" value="RNase_PH_RRP43"/>
    <property type="match status" value="1"/>
</dbReference>
<dbReference type="GO" id="GO:0000177">
    <property type="term" value="C:cytoplasmic exosome (RNase complex)"/>
    <property type="evidence" value="ECO:0007669"/>
    <property type="project" value="TreeGrafter"/>
</dbReference>
<dbReference type="PANTHER" id="PTHR11097:SF9">
    <property type="entry name" value="EXOSOME COMPLEX COMPONENT RRP43"/>
    <property type="match status" value="1"/>
</dbReference>
<keyword evidence="7" id="KW-0694">RNA-binding</keyword>
<dbReference type="InterPro" id="IPR036345">
    <property type="entry name" value="ExoRNase_PH_dom2_sf"/>
</dbReference>
<dbReference type="GO" id="GO:0000467">
    <property type="term" value="P:exonucleolytic trimming to generate mature 3'-end of 5.8S rRNA from tricistronic rRNA transcript (SSU-rRNA, 5.8S rRNA, LSU-rRNA)"/>
    <property type="evidence" value="ECO:0007669"/>
    <property type="project" value="TreeGrafter"/>
</dbReference>
<evidence type="ECO:0000256" key="5">
    <source>
        <dbReference type="ARBA" id="ARBA00022552"/>
    </source>
</evidence>
<dbReference type="GO" id="GO:0005730">
    <property type="term" value="C:nucleolus"/>
    <property type="evidence" value="ECO:0007669"/>
    <property type="project" value="UniProtKB-SubCell"/>
</dbReference>
<dbReference type="PANTHER" id="PTHR11097">
    <property type="entry name" value="EXOSOME COMPLEX EXONUCLEASE RIBOSOMAL RNA PROCESSING PROTEIN"/>
    <property type="match status" value="1"/>
</dbReference>
<dbReference type="InterPro" id="IPR001247">
    <property type="entry name" value="ExoRNase_PH_dom1"/>
</dbReference>
<dbReference type="GO" id="GO:0034476">
    <property type="term" value="P:U5 snRNA 3'-end processing"/>
    <property type="evidence" value="ECO:0007669"/>
    <property type="project" value="TreeGrafter"/>
</dbReference>
<proteinExistence type="inferred from homology"/>